<dbReference type="Proteomes" id="UP000192328">
    <property type="component" value="Unassembled WGS sequence"/>
</dbReference>
<organism evidence="1 2">
    <name type="scientific">Aristaeella lactis</name>
    <dbReference type="NCBI Taxonomy" id="3046383"/>
    <lineage>
        <taxon>Bacteria</taxon>
        <taxon>Bacillati</taxon>
        <taxon>Bacillota</taxon>
        <taxon>Clostridia</taxon>
        <taxon>Eubacteriales</taxon>
        <taxon>Aristaeellaceae</taxon>
        <taxon>Aristaeella</taxon>
    </lineage>
</organism>
<name>A0AC61PQG3_9FIRM</name>
<keyword evidence="2" id="KW-1185">Reference proteome</keyword>
<dbReference type="EMBL" id="FWXZ01000009">
    <property type="protein sequence ID" value="SMC91345.1"/>
    <property type="molecule type" value="Genomic_DNA"/>
</dbReference>
<protein>
    <submittedName>
        <fullName evidence="1">RNA polymerase, sigma-24 subunit, RpoE</fullName>
    </submittedName>
</protein>
<evidence type="ECO:0000313" key="1">
    <source>
        <dbReference type="EMBL" id="SMC91345.1"/>
    </source>
</evidence>
<accession>A0AC61PQG3</accession>
<sequence length="198" mass="22877">MDELLLHRAQHGDPDAFEQLIGPLEQLIWRICWHYTGNRENAEDCGQETMVRIWRSLENYRGECALESWVYRIAANCCMDFLRKKKRDQSVSMEPLKEQGFDPADPSPGTEEQVVAAEEKKRLREAITLLPEDQREALIMTQLEKVPYEEAAKLLGVSEGTVKSRVNRAKARLKEILSEARELSPPGNVQRDERRLRS</sequence>
<proteinExistence type="predicted"/>
<gene>
    <name evidence="1" type="ORF">SAMN06297397_3116</name>
</gene>
<reference evidence="1" key="1">
    <citation type="submission" date="2017-04" db="EMBL/GenBank/DDBJ databases">
        <authorList>
            <person name="Varghese N."/>
            <person name="Submissions S."/>
        </authorList>
    </citation>
    <scope>NUCLEOTIDE SEQUENCE</scope>
    <source>
        <strain evidence="1">WTE2008</strain>
    </source>
</reference>
<comment type="caution">
    <text evidence="1">The sequence shown here is derived from an EMBL/GenBank/DDBJ whole genome shotgun (WGS) entry which is preliminary data.</text>
</comment>
<evidence type="ECO:0000313" key="2">
    <source>
        <dbReference type="Proteomes" id="UP000192328"/>
    </source>
</evidence>